<keyword evidence="2" id="KW-1185">Reference proteome</keyword>
<sequence length="184" mass="19381">MTPESTSPDTAELPDTTELHVAYPRKPPDFERFDVKALTPGTLLGEPCTVAVVGQSHVVTAPALDYHEVCSCAPQTAAASETVALDPGVAARVDTAGEHSAVVATTDLAVRSLSSFPGPDEATIAHRFGSEAWTTVDLADDGTAYETYHTYPERDVAVQTVTRLARESANANGESAEAVRGVDR</sequence>
<evidence type="ECO:0008006" key="3">
    <source>
        <dbReference type="Google" id="ProtNLM"/>
    </source>
</evidence>
<organism evidence="1 2">
    <name type="scientific">Salinigranum rubrum</name>
    <dbReference type="NCBI Taxonomy" id="755307"/>
    <lineage>
        <taxon>Archaea</taxon>
        <taxon>Methanobacteriati</taxon>
        <taxon>Methanobacteriota</taxon>
        <taxon>Stenosarchaea group</taxon>
        <taxon>Halobacteria</taxon>
        <taxon>Halobacteriales</taxon>
        <taxon>Haloferacaceae</taxon>
        <taxon>Salinigranum</taxon>
    </lineage>
</organism>
<accession>A0A2I8VFD7</accession>
<dbReference type="AlphaFoldDB" id="A0A2I8VFD7"/>
<protein>
    <recommendedName>
        <fullName evidence="3">DUF2617 domain-containing protein</fullName>
    </recommendedName>
</protein>
<reference evidence="1 2" key="1">
    <citation type="submission" date="2018-01" db="EMBL/GenBank/DDBJ databases">
        <title>Complete genome sequence of Salinigranum rubrum GX10T, an extremely halophilic archaeon isolated from a marine solar saltern.</title>
        <authorList>
            <person name="Han S."/>
        </authorList>
    </citation>
    <scope>NUCLEOTIDE SEQUENCE [LARGE SCALE GENOMIC DNA]</scope>
    <source>
        <strain evidence="1 2">GX10</strain>
    </source>
</reference>
<dbReference type="Proteomes" id="UP000236584">
    <property type="component" value="Chromosome"/>
</dbReference>
<dbReference type="GeneID" id="35590874"/>
<name>A0A2I8VFD7_9EURY</name>
<dbReference type="EMBL" id="CP026309">
    <property type="protein sequence ID" value="AUV80625.1"/>
    <property type="molecule type" value="Genomic_DNA"/>
</dbReference>
<dbReference type="OrthoDB" id="183583at2157"/>
<evidence type="ECO:0000313" key="2">
    <source>
        <dbReference type="Proteomes" id="UP000236584"/>
    </source>
</evidence>
<dbReference type="Pfam" id="PF10936">
    <property type="entry name" value="DUF2617"/>
    <property type="match status" value="1"/>
</dbReference>
<gene>
    <name evidence="1" type="ORF">C2R22_02255</name>
</gene>
<dbReference type="KEGG" id="srub:C2R22_02255"/>
<dbReference type="InterPro" id="IPR024486">
    <property type="entry name" value="DUF2617"/>
</dbReference>
<dbReference type="RefSeq" id="WP_103424173.1">
    <property type="nucleotide sequence ID" value="NZ_CP026309.1"/>
</dbReference>
<evidence type="ECO:0000313" key="1">
    <source>
        <dbReference type="EMBL" id="AUV80625.1"/>
    </source>
</evidence>
<proteinExistence type="predicted"/>